<dbReference type="PANTHER" id="PTHR17598">
    <property type="entry name" value="DNA POLYMERASE DELTA SUBUNIT 3"/>
    <property type="match status" value="1"/>
</dbReference>
<dbReference type="EMBL" id="NKHU02000032">
    <property type="protein sequence ID" value="RHZ63067.1"/>
    <property type="molecule type" value="Genomic_DNA"/>
</dbReference>
<dbReference type="Proteomes" id="UP000215305">
    <property type="component" value="Unassembled WGS sequence"/>
</dbReference>
<accession>A0A397HJE4</accession>
<dbReference type="RefSeq" id="XP_026617034.1">
    <property type="nucleotide sequence ID" value="XM_026761064.1"/>
</dbReference>
<evidence type="ECO:0000256" key="4">
    <source>
        <dbReference type="ARBA" id="ARBA00023242"/>
    </source>
</evidence>
<keyword evidence="4" id="KW-0539">Nucleus</keyword>
<keyword evidence="3" id="KW-0235">DNA replication</keyword>
<evidence type="ECO:0000313" key="6">
    <source>
        <dbReference type="Proteomes" id="UP000215305"/>
    </source>
</evidence>
<comment type="caution">
    <text evidence="5">The sequence shown here is derived from an EMBL/GenBank/DDBJ whole genome shotgun (WGS) entry which is preliminary data.</text>
</comment>
<comment type="subcellular location">
    <subcellularLocation>
        <location evidence="1">Nucleus</location>
    </subcellularLocation>
</comment>
<reference evidence="5" key="1">
    <citation type="submission" date="2018-08" db="EMBL/GenBank/DDBJ databases">
        <title>Draft genome sequence of azole-resistant Aspergillus thermomutatus (Neosartorya pseudofischeri) strain HMR AF 39, isolated from a human nasal aspirate.</title>
        <authorList>
            <person name="Parent-Michaud M."/>
            <person name="Dufresne P.J."/>
            <person name="Fournier E."/>
            <person name="Martineau C."/>
            <person name="Moreira S."/>
            <person name="Perkins V."/>
            <person name="De Repentigny L."/>
            <person name="Dufresne S.F."/>
        </authorList>
    </citation>
    <scope>NUCLEOTIDE SEQUENCE [LARGE SCALE GENOMIC DNA]</scope>
    <source>
        <strain evidence="5">HMR AF 39</strain>
    </source>
</reference>
<protein>
    <recommendedName>
        <fullName evidence="2">DNA polymerase delta subunit 3</fullName>
    </recommendedName>
</protein>
<gene>
    <name evidence="5" type="ORF">CDV56_107445</name>
</gene>
<dbReference type="InterPro" id="IPR019038">
    <property type="entry name" value="POLD3"/>
</dbReference>
<dbReference type="GO" id="GO:0003887">
    <property type="term" value="F:DNA-directed DNA polymerase activity"/>
    <property type="evidence" value="ECO:0007669"/>
    <property type="project" value="TreeGrafter"/>
</dbReference>
<evidence type="ECO:0000313" key="5">
    <source>
        <dbReference type="EMBL" id="RHZ63067.1"/>
    </source>
</evidence>
<evidence type="ECO:0000256" key="3">
    <source>
        <dbReference type="ARBA" id="ARBA00022705"/>
    </source>
</evidence>
<evidence type="ECO:0000256" key="1">
    <source>
        <dbReference type="ARBA" id="ARBA00004123"/>
    </source>
</evidence>
<dbReference type="STRING" id="41047.A0A397HJE4"/>
<dbReference type="GeneID" id="38129419"/>
<dbReference type="Gene3D" id="3.90.1030.20">
    <property type="entry name" value="DNA polymerase delta, p66 (Cdc27) subunit, wHTH domain"/>
    <property type="match status" value="1"/>
</dbReference>
<dbReference type="PANTHER" id="PTHR17598:SF13">
    <property type="entry name" value="DNA POLYMERASE DELTA SUBUNIT 3"/>
    <property type="match status" value="1"/>
</dbReference>
<dbReference type="GO" id="GO:1904161">
    <property type="term" value="P:DNA synthesis involved in UV-damage excision repair"/>
    <property type="evidence" value="ECO:0007669"/>
    <property type="project" value="TreeGrafter"/>
</dbReference>
<sequence length="149" mass="16593">MIGASIREGTQATEAQIAAKAKMAVVDYRKYLAENVLNERHTVTYRSLGRALKVHCNLAKQMLYDFHHTENKKKPQSVNATYVITGIQKPQEKDTNGVHAENNDNGDDIMQGSPYLPSSMPNQDTAFDEVPTTSIILAREEDLDGKCLL</sequence>
<evidence type="ECO:0000256" key="2">
    <source>
        <dbReference type="ARBA" id="ARBA00017589"/>
    </source>
</evidence>
<dbReference type="OrthoDB" id="514823at2759"/>
<proteinExistence type="predicted"/>
<dbReference type="InterPro" id="IPR041913">
    <property type="entry name" value="POLD3_sf"/>
</dbReference>
<dbReference type="GO" id="GO:0043625">
    <property type="term" value="C:delta DNA polymerase complex"/>
    <property type="evidence" value="ECO:0007669"/>
    <property type="project" value="InterPro"/>
</dbReference>
<dbReference type="GO" id="GO:0006271">
    <property type="term" value="P:DNA strand elongation involved in DNA replication"/>
    <property type="evidence" value="ECO:0007669"/>
    <property type="project" value="TreeGrafter"/>
</dbReference>
<name>A0A397HJE4_ASPTH</name>
<dbReference type="VEuPathDB" id="FungiDB:CDV56_107445"/>
<dbReference type="GO" id="GO:0006297">
    <property type="term" value="P:nucleotide-excision repair, DNA gap filling"/>
    <property type="evidence" value="ECO:0007669"/>
    <property type="project" value="TreeGrafter"/>
</dbReference>
<keyword evidence="6" id="KW-1185">Reference proteome</keyword>
<dbReference type="AlphaFoldDB" id="A0A397HJE4"/>
<dbReference type="Pfam" id="PF09507">
    <property type="entry name" value="CDC27"/>
    <property type="match status" value="1"/>
</dbReference>
<organism evidence="5 6">
    <name type="scientific">Aspergillus thermomutatus</name>
    <name type="common">Neosartorya pseudofischeri</name>
    <dbReference type="NCBI Taxonomy" id="41047"/>
    <lineage>
        <taxon>Eukaryota</taxon>
        <taxon>Fungi</taxon>
        <taxon>Dikarya</taxon>
        <taxon>Ascomycota</taxon>
        <taxon>Pezizomycotina</taxon>
        <taxon>Eurotiomycetes</taxon>
        <taxon>Eurotiomycetidae</taxon>
        <taxon>Eurotiales</taxon>
        <taxon>Aspergillaceae</taxon>
        <taxon>Aspergillus</taxon>
        <taxon>Aspergillus subgen. Fumigati</taxon>
    </lineage>
</organism>